<dbReference type="RefSeq" id="WP_091139930.1">
    <property type="nucleotide sequence ID" value="NZ_FMVJ01000026.1"/>
</dbReference>
<dbReference type="PROSITE" id="PS51819">
    <property type="entry name" value="VOC"/>
    <property type="match status" value="1"/>
</dbReference>
<evidence type="ECO:0000313" key="6">
    <source>
        <dbReference type="EMBL" id="SCZ14418.1"/>
    </source>
</evidence>
<dbReference type="PANTHER" id="PTHR46036:SF5">
    <property type="entry name" value="LACTOYLGLUTATHIONE LYASE"/>
    <property type="match status" value="1"/>
</dbReference>
<dbReference type="InterPro" id="IPR004360">
    <property type="entry name" value="Glyas_Fos-R_dOase_dom"/>
</dbReference>
<evidence type="ECO:0000256" key="1">
    <source>
        <dbReference type="ARBA" id="ARBA00030291"/>
    </source>
</evidence>
<evidence type="ECO:0000259" key="5">
    <source>
        <dbReference type="PROSITE" id="PS51819"/>
    </source>
</evidence>
<evidence type="ECO:0000256" key="3">
    <source>
        <dbReference type="ARBA" id="ARBA00032460"/>
    </source>
</evidence>
<accession>A0A1G5LQ57</accession>
<evidence type="ECO:0000313" key="7">
    <source>
        <dbReference type="Proteomes" id="UP000199569"/>
    </source>
</evidence>
<dbReference type="EMBL" id="FMVJ01000026">
    <property type="protein sequence ID" value="SCZ14418.1"/>
    <property type="molecule type" value="Genomic_DNA"/>
</dbReference>
<feature type="domain" description="VOC" evidence="5">
    <location>
        <begin position="3"/>
        <end position="126"/>
    </location>
</feature>
<protein>
    <recommendedName>
        <fullName evidence="2">Aldoketomutase</fullName>
    </recommendedName>
    <alternativeName>
        <fullName evidence="1">Ketone-aldehyde mutase</fullName>
    </alternativeName>
    <alternativeName>
        <fullName evidence="3">Methylglyoxalase</fullName>
    </alternativeName>
    <alternativeName>
        <fullName evidence="4">S-D-lactoylglutathione methylglyoxal lyase</fullName>
    </alternativeName>
</protein>
<dbReference type="STRING" id="549386.SAMN02927923_04549"/>
<reference evidence="6 7" key="1">
    <citation type="submission" date="2016-10" db="EMBL/GenBank/DDBJ databases">
        <authorList>
            <person name="de Groot N.N."/>
        </authorList>
    </citation>
    <scope>NUCLEOTIDE SEQUENCE [LARGE SCALE GENOMIC DNA]</scope>
    <source>
        <strain evidence="6 7">CGMCC 1.7666</strain>
    </source>
</reference>
<gene>
    <name evidence="6" type="ORF">SAMN02927923_04549</name>
</gene>
<sequence>MAKAIHSMIRVLDEQRSLGFYSKAFGLKIAERLAFEGFTLVYLSNPESEFEVELTINHDRTEPYALGDGYGHLAVSVDDLEAEHARLTELGLKPLPIKEFMHQGNLLAKFFFIQDPDGYKIEVLQRGGRYK</sequence>
<keyword evidence="6" id="KW-0456">Lyase</keyword>
<dbReference type="GO" id="GO:0004462">
    <property type="term" value="F:lactoylglutathione lyase activity"/>
    <property type="evidence" value="ECO:0007669"/>
    <property type="project" value="TreeGrafter"/>
</dbReference>
<dbReference type="GO" id="GO:0019243">
    <property type="term" value="P:methylglyoxal catabolic process to D-lactate via S-lactoyl-glutathione"/>
    <property type="evidence" value="ECO:0007669"/>
    <property type="project" value="TreeGrafter"/>
</dbReference>
<dbReference type="GO" id="GO:0005737">
    <property type="term" value="C:cytoplasm"/>
    <property type="evidence" value="ECO:0007669"/>
    <property type="project" value="TreeGrafter"/>
</dbReference>
<dbReference type="PANTHER" id="PTHR46036">
    <property type="entry name" value="LACTOYLGLUTATHIONE LYASE"/>
    <property type="match status" value="1"/>
</dbReference>
<name>A0A1G5LQ57_9HYPH</name>
<dbReference type="Pfam" id="PF00903">
    <property type="entry name" value="Glyoxalase"/>
    <property type="match status" value="1"/>
</dbReference>
<dbReference type="AlphaFoldDB" id="A0A1G5LQ57"/>
<dbReference type="InterPro" id="IPR029068">
    <property type="entry name" value="Glyas_Bleomycin-R_OHBP_Dase"/>
</dbReference>
<dbReference type="OrthoDB" id="4725692at2"/>
<organism evidence="6 7">
    <name type="scientific">Microvirga guangxiensis</name>
    <dbReference type="NCBI Taxonomy" id="549386"/>
    <lineage>
        <taxon>Bacteria</taxon>
        <taxon>Pseudomonadati</taxon>
        <taxon>Pseudomonadota</taxon>
        <taxon>Alphaproteobacteria</taxon>
        <taxon>Hyphomicrobiales</taxon>
        <taxon>Methylobacteriaceae</taxon>
        <taxon>Microvirga</taxon>
    </lineage>
</organism>
<dbReference type="Proteomes" id="UP000199569">
    <property type="component" value="Unassembled WGS sequence"/>
</dbReference>
<keyword evidence="7" id="KW-1185">Reference proteome</keyword>
<evidence type="ECO:0000256" key="4">
    <source>
        <dbReference type="ARBA" id="ARBA00033298"/>
    </source>
</evidence>
<dbReference type="Gene3D" id="3.10.180.10">
    <property type="entry name" value="2,3-Dihydroxybiphenyl 1,2-Dioxygenase, domain 1"/>
    <property type="match status" value="1"/>
</dbReference>
<dbReference type="SUPFAM" id="SSF54593">
    <property type="entry name" value="Glyoxalase/Bleomycin resistance protein/Dihydroxybiphenyl dioxygenase"/>
    <property type="match status" value="1"/>
</dbReference>
<dbReference type="InterPro" id="IPR037523">
    <property type="entry name" value="VOC_core"/>
</dbReference>
<proteinExistence type="predicted"/>
<evidence type="ECO:0000256" key="2">
    <source>
        <dbReference type="ARBA" id="ARBA00030892"/>
    </source>
</evidence>